<dbReference type="Proteomes" id="UP000663829">
    <property type="component" value="Unassembled WGS sequence"/>
</dbReference>
<organism evidence="1 3">
    <name type="scientific">Didymodactylos carnosus</name>
    <dbReference type="NCBI Taxonomy" id="1234261"/>
    <lineage>
        <taxon>Eukaryota</taxon>
        <taxon>Metazoa</taxon>
        <taxon>Spiralia</taxon>
        <taxon>Gnathifera</taxon>
        <taxon>Rotifera</taxon>
        <taxon>Eurotatoria</taxon>
        <taxon>Bdelloidea</taxon>
        <taxon>Philodinida</taxon>
        <taxon>Philodinidae</taxon>
        <taxon>Didymodactylos</taxon>
    </lineage>
</organism>
<dbReference type="SUPFAM" id="SSF52047">
    <property type="entry name" value="RNI-like"/>
    <property type="match status" value="1"/>
</dbReference>
<gene>
    <name evidence="1" type="ORF">GPM918_LOCUS42998</name>
    <name evidence="2" type="ORF">SRO942_LOCUS44375</name>
</gene>
<dbReference type="EMBL" id="CAJNOQ010037758">
    <property type="protein sequence ID" value="CAF1609533.1"/>
    <property type="molecule type" value="Genomic_DNA"/>
</dbReference>
<feature type="non-terminal residue" evidence="1">
    <location>
        <position position="1"/>
    </location>
</feature>
<sequence>SRMSEPSKIEDLSDDLFMSVLEYCGDVISVHKSWNDLNPRINLILNDHRLNLHIDLQNTTAETNYYYLSLLMKCRHQLISLKPNFDNTIQLFSTIHNLQEFTSLRSLILTNAHLIDLKYVLEKSKELPALTSLSLDTTKITSKTAIRSLCKMLFDSPSVKILKLNLHEYWLCFDKVTTTSNIEQLILQKCDLNDLFDLFPYVPKLRRLSIHEALNVHLITDSLQCLLSSLTYLNVFLINISFDKLKLLLRFVPNIRTLVLFGNVNDRNYLNKSHWKSMLLQSLKTLRVNITVALKQESSEIIGIETQFQKEFWLMKSIRFHIYANEKLNTAIIRTSN</sequence>
<dbReference type="Gene3D" id="3.80.10.10">
    <property type="entry name" value="Ribonuclease Inhibitor"/>
    <property type="match status" value="1"/>
</dbReference>
<evidence type="ECO:0000313" key="1">
    <source>
        <dbReference type="EMBL" id="CAF1609533.1"/>
    </source>
</evidence>
<dbReference type="OrthoDB" id="10003062at2759"/>
<evidence type="ECO:0000313" key="3">
    <source>
        <dbReference type="Proteomes" id="UP000663829"/>
    </source>
</evidence>
<comment type="caution">
    <text evidence="1">The sequence shown here is derived from an EMBL/GenBank/DDBJ whole genome shotgun (WGS) entry which is preliminary data.</text>
</comment>
<dbReference type="AlphaFoldDB" id="A0A816BEW5"/>
<accession>A0A816BEW5</accession>
<dbReference type="EMBL" id="CAJOBC010104472">
    <property type="protein sequence ID" value="CAF4491932.1"/>
    <property type="molecule type" value="Genomic_DNA"/>
</dbReference>
<keyword evidence="3" id="KW-1185">Reference proteome</keyword>
<evidence type="ECO:0000313" key="2">
    <source>
        <dbReference type="EMBL" id="CAF4491932.1"/>
    </source>
</evidence>
<proteinExistence type="predicted"/>
<reference evidence="1" key="1">
    <citation type="submission" date="2021-02" db="EMBL/GenBank/DDBJ databases">
        <authorList>
            <person name="Nowell W R."/>
        </authorList>
    </citation>
    <scope>NUCLEOTIDE SEQUENCE</scope>
</reference>
<protein>
    <submittedName>
        <fullName evidence="1">Uncharacterized protein</fullName>
    </submittedName>
</protein>
<name>A0A816BEW5_9BILA</name>
<dbReference type="Proteomes" id="UP000681722">
    <property type="component" value="Unassembled WGS sequence"/>
</dbReference>
<dbReference type="InterPro" id="IPR032675">
    <property type="entry name" value="LRR_dom_sf"/>
</dbReference>